<organism evidence="1 2">
    <name type="scientific">Armillaria ostoyae</name>
    <name type="common">Armillaria root rot fungus</name>
    <dbReference type="NCBI Taxonomy" id="47428"/>
    <lineage>
        <taxon>Eukaryota</taxon>
        <taxon>Fungi</taxon>
        <taxon>Dikarya</taxon>
        <taxon>Basidiomycota</taxon>
        <taxon>Agaricomycotina</taxon>
        <taxon>Agaricomycetes</taxon>
        <taxon>Agaricomycetidae</taxon>
        <taxon>Agaricales</taxon>
        <taxon>Marasmiineae</taxon>
        <taxon>Physalacriaceae</taxon>
        <taxon>Armillaria</taxon>
    </lineage>
</organism>
<evidence type="ECO:0000313" key="2">
    <source>
        <dbReference type="Proteomes" id="UP000219338"/>
    </source>
</evidence>
<evidence type="ECO:0000313" key="1">
    <source>
        <dbReference type="EMBL" id="SJL08890.1"/>
    </source>
</evidence>
<reference evidence="2" key="1">
    <citation type="journal article" date="2017" name="Nat. Ecol. Evol.">
        <title>Genome expansion and lineage-specific genetic innovations in the forest pathogenic fungi Armillaria.</title>
        <authorList>
            <person name="Sipos G."/>
            <person name="Prasanna A.N."/>
            <person name="Walter M.C."/>
            <person name="O'Connor E."/>
            <person name="Balint B."/>
            <person name="Krizsan K."/>
            <person name="Kiss B."/>
            <person name="Hess J."/>
            <person name="Varga T."/>
            <person name="Slot J."/>
            <person name="Riley R."/>
            <person name="Boka B."/>
            <person name="Rigling D."/>
            <person name="Barry K."/>
            <person name="Lee J."/>
            <person name="Mihaltcheva S."/>
            <person name="LaButti K."/>
            <person name="Lipzen A."/>
            <person name="Waldron R."/>
            <person name="Moloney N.M."/>
            <person name="Sperisen C."/>
            <person name="Kredics L."/>
            <person name="Vagvoelgyi C."/>
            <person name="Patrignani A."/>
            <person name="Fitzpatrick D."/>
            <person name="Nagy I."/>
            <person name="Doyle S."/>
            <person name="Anderson J.B."/>
            <person name="Grigoriev I.V."/>
            <person name="Gueldener U."/>
            <person name="Muensterkoetter M."/>
            <person name="Nagy L.G."/>
        </authorList>
    </citation>
    <scope>NUCLEOTIDE SEQUENCE [LARGE SCALE GENOMIC DNA]</scope>
    <source>
        <strain evidence="2">C18/9</strain>
    </source>
</reference>
<keyword evidence="2" id="KW-1185">Reference proteome</keyword>
<accession>A0A284RJH7</accession>
<dbReference type="AlphaFoldDB" id="A0A284RJH7"/>
<proteinExistence type="predicted"/>
<dbReference type="EMBL" id="FUEG01000009">
    <property type="protein sequence ID" value="SJL08890.1"/>
    <property type="molecule type" value="Genomic_DNA"/>
</dbReference>
<name>A0A284RJH7_ARMOS</name>
<sequence length="100" mass="10641">MGLSSNDSSNNVQDAIDSPELALVAAVSTLALTRSHRLPCASPEMLRTAELAESRPSNFKHGMAGEFPRVAWEVFPVMFRFSSSIATAALSAGLFDTVAL</sequence>
<gene>
    <name evidence="1" type="ORF">ARMOST_12262</name>
</gene>
<protein>
    <submittedName>
        <fullName evidence="1">Uncharacterized protein</fullName>
    </submittedName>
</protein>
<dbReference type="Proteomes" id="UP000219338">
    <property type="component" value="Unassembled WGS sequence"/>
</dbReference>